<reference evidence="2" key="2">
    <citation type="journal article" date="2018" name="Mol. Plant Microbe Interact.">
        <title>Genome sequence resources for the wheat stripe rust pathogen (Puccinia striiformis f. sp. tritici) and the barley stripe rust pathogen (Puccinia striiformis f. sp. hordei).</title>
        <authorList>
            <person name="Xia C."/>
            <person name="Wang M."/>
            <person name="Yin C."/>
            <person name="Cornejo O.E."/>
            <person name="Hulbert S.H."/>
            <person name="Chen X."/>
        </authorList>
    </citation>
    <scope>NUCLEOTIDE SEQUENCE [LARGE SCALE GENOMIC DNA]</scope>
    <source>
        <strain evidence="2">93-210</strain>
    </source>
</reference>
<dbReference type="Proteomes" id="UP001060170">
    <property type="component" value="Chromosome 4"/>
</dbReference>
<reference evidence="2" key="1">
    <citation type="journal article" date="2018" name="BMC Genomics">
        <title>Genomic insights into host adaptation between the wheat stripe rust pathogen (Puccinia striiformis f. sp. tritici) and the barley stripe rust pathogen (Puccinia striiformis f. sp. hordei).</title>
        <authorList>
            <person name="Xia C."/>
            <person name="Wang M."/>
            <person name="Yin C."/>
            <person name="Cornejo O.E."/>
            <person name="Hulbert S.H."/>
            <person name="Chen X."/>
        </authorList>
    </citation>
    <scope>NUCLEOTIDE SEQUENCE [LARGE SCALE GENOMIC DNA]</scope>
    <source>
        <strain evidence="2">93-210</strain>
    </source>
</reference>
<organism evidence="1 2">
    <name type="scientific">Puccinia striiformis f. sp. tritici</name>
    <dbReference type="NCBI Taxonomy" id="168172"/>
    <lineage>
        <taxon>Eukaryota</taxon>
        <taxon>Fungi</taxon>
        <taxon>Dikarya</taxon>
        <taxon>Basidiomycota</taxon>
        <taxon>Pucciniomycotina</taxon>
        <taxon>Pucciniomycetes</taxon>
        <taxon>Pucciniales</taxon>
        <taxon>Pucciniaceae</taxon>
        <taxon>Puccinia</taxon>
    </lineage>
</organism>
<sequence length="183" mass="20523">MEQIVELNFAAGPAIRHTTTPSMSIFAPSQSTRCGVFCQLRSNKTERSHLRWWNSSANLSLSQSYSRDLNSLVRWEKDDREERSLTGEDLASICYVWQQDLLSFCVCGCQPGLSVAGIGASLHLSPGLMLVSSSPRMAAKPGFTEAANLLVLLPEPTYYHYFPFSLFKHIPAKEEEAFKLFKK</sequence>
<reference evidence="1 2" key="3">
    <citation type="journal article" date="2022" name="Microbiol. Spectr.">
        <title>Folding features and dynamics of 3D genome architecture in plant fungal pathogens.</title>
        <authorList>
            <person name="Xia C."/>
        </authorList>
    </citation>
    <scope>NUCLEOTIDE SEQUENCE [LARGE SCALE GENOMIC DNA]</scope>
    <source>
        <strain evidence="1 2">93-210</strain>
    </source>
</reference>
<gene>
    <name evidence="1" type="ORF">MJO28_003585</name>
</gene>
<protein>
    <submittedName>
        <fullName evidence="1">Uncharacterized protein</fullName>
    </submittedName>
</protein>
<proteinExistence type="predicted"/>
<evidence type="ECO:0000313" key="1">
    <source>
        <dbReference type="EMBL" id="KAI7956490.1"/>
    </source>
</evidence>
<name>A0ACC0EM18_9BASI</name>
<keyword evidence="2" id="KW-1185">Reference proteome</keyword>
<comment type="caution">
    <text evidence="1">The sequence shown here is derived from an EMBL/GenBank/DDBJ whole genome shotgun (WGS) entry which is preliminary data.</text>
</comment>
<dbReference type="EMBL" id="CM045868">
    <property type="protein sequence ID" value="KAI7956490.1"/>
    <property type="molecule type" value="Genomic_DNA"/>
</dbReference>
<accession>A0ACC0EM18</accession>
<evidence type="ECO:0000313" key="2">
    <source>
        <dbReference type="Proteomes" id="UP001060170"/>
    </source>
</evidence>